<dbReference type="PANTHER" id="PTHR30477">
    <property type="entry name" value="ABC-TRANSPORTER METAL-BINDING PROTEIN"/>
    <property type="match status" value="1"/>
</dbReference>
<reference evidence="9" key="1">
    <citation type="submission" date="2018-11" db="EMBL/GenBank/DDBJ databases">
        <title>Genome sequencing of a novel mesophilic and cellulolytic organism within the genus Hungateiclostridium.</title>
        <authorList>
            <person name="Rettenmaier R."/>
            <person name="Liebl W."/>
            <person name="Zverlov V."/>
        </authorList>
    </citation>
    <scope>NUCLEOTIDE SEQUENCE [LARGE SCALE GENOMIC DNA]</scope>
    <source>
        <strain evidence="9">N2K1</strain>
    </source>
</reference>
<dbReference type="GO" id="GO:0010043">
    <property type="term" value="P:response to zinc ion"/>
    <property type="evidence" value="ECO:0007669"/>
    <property type="project" value="TreeGrafter"/>
</dbReference>
<dbReference type="AlphaFoldDB" id="A0A4Q0I8D8"/>
<dbReference type="EMBL" id="RLII01000002">
    <property type="protein sequence ID" value="RXE60205.1"/>
    <property type="molecule type" value="Genomic_DNA"/>
</dbReference>
<dbReference type="Proteomes" id="UP000289166">
    <property type="component" value="Unassembled WGS sequence"/>
</dbReference>
<dbReference type="OrthoDB" id="9798540at2"/>
<dbReference type="SUPFAM" id="SSF81345">
    <property type="entry name" value="ABC transporter involved in vitamin B12 uptake, BtuC"/>
    <property type="match status" value="1"/>
</dbReference>
<feature type="transmembrane region" description="Helical" evidence="7">
    <location>
        <begin position="167"/>
        <end position="190"/>
    </location>
</feature>
<feature type="transmembrane region" description="Helical" evidence="7">
    <location>
        <begin position="224"/>
        <end position="245"/>
    </location>
</feature>
<comment type="caution">
    <text evidence="8">The sequence shown here is derived from an EMBL/GenBank/DDBJ whole genome shotgun (WGS) entry which is preliminary data.</text>
</comment>
<dbReference type="InterPro" id="IPR001626">
    <property type="entry name" value="ABC_TroCD"/>
</dbReference>
<dbReference type="PANTHER" id="PTHR30477:SF0">
    <property type="entry name" value="METAL TRANSPORT SYSTEM MEMBRANE PROTEIN TM_0125-RELATED"/>
    <property type="match status" value="1"/>
</dbReference>
<evidence type="ECO:0000256" key="1">
    <source>
        <dbReference type="ARBA" id="ARBA00004141"/>
    </source>
</evidence>
<keyword evidence="9" id="KW-1185">Reference proteome</keyword>
<evidence type="ECO:0000313" key="9">
    <source>
        <dbReference type="Proteomes" id="UP000289166"/>
    </source>
</evidence>
<evidence type="ECO:0000256" key="5">
    <source>
        <dbReference type="ARBA" id="ARBA00023136"/>
    </source>
</evidence>
<evidence type="ECO:0000256" key="2">
    <source>
        <dbReference type="ARBA" id="ARBA00008034"/>
    </source>
</evidence>
<organism evidence="8 9">
    <name type="scientific">Acetivibrio mesophilus</name>
    <dbReference type="NCBI Taxonomy" id="2487273"/>
    <lineage>
        <taxon>Bacteria</taxon>
        <taxon>Bacillati</taxon>
        <taxon>Bacillota</taxon>
        <taxon>Clostridia</taxon>
        <taxon>Eubacteriales</taxon>
        <taxon>Oscillospiraceae</taxon>
        <taxon>Acetivibrio</taxon>
    </lineage>
</organism>
<gene>
    <name evidence="8" type="ORF">EFD62_02980</name>
</gene>
<comment type="subcellular location">
    <subcellularLocation>
        <location evidence="6">Cell membrane</location>
        <topology evidence="6">Multi-pass membrane protein</topology>
    </subcellularLocation>
    <subcellularLocation>
        <location evidence="1">Membrane</location>
        <topology evidence="1">Multi-pass membrane protein</topology>
    </subcellularLocation>
</comment>
<evidence type="ECO:0000256" key="3">
    <source>
        <dbReference type="ARBA" id="ARBA00022692"/>
    </source>
</evidence>
<protein>
    <submittedName>
        <fullName evidence="8">Metal ABC transporter permease</fullName>
    </submittedName>
</protein>
<dbReference type="Pfam" id="PF00950">
    <property type="entry name" value="ABC-3"/>
    <property type="match status" value="1"/>
</dbReference>
<feature type="transmembrane region" description="Helical" evidence="7">
    <location>
        <begin position="251"/>
        <end position="270"/>
    </location>
</feature>
<dbReference type="GO" id="GO:0043190">
    <property type="term" value="C:ATP-binding cassette (ABC) transporter complex"/>
    <property type="evidence" value="ECO:0007669"/>
    <property type="project" value="InterPro"/>
</dbReference>
<comment type="similarity">
    <text evidence="2 6">Belongs to the ABC-3 integral membrane protein family.</text>
</comment>
<dbReference type="InterPro" id="IPR037294">
    <property type="entry name" value="ABC_BtuC-like"/>
</dbReference>
<feature type="transmembrane region" description="Helical" evidence="7">
    <location>
        <begin position="20"/>
        <end position="39"/>
    </location>
</feature>
<evidence type="ECO:0000313" key="8">
    <source>
        <dbReference type="EMBL" id="RXE60205.1"/>
    </source>
</evidence>
<dbReference type="Gene3D" id="1.10.3470.10">
    <property type="entry name" value="ABC transporter involved in vitamin B12 uptake, BtuC"/>
    <property type="match status" value="1"/>
</dbReference>
<name>A0A4Q0I8D8_9FIRM</name>
<accession>A0A4Q0I8D8</accession>
<feature type="transmembrane region" description="Helical" evidence="7">
    <location>
        <begin position="59"/>
        <end position="80"/>
    </location>
</feature>
<keyword evidence="4 7" id="KW-1133">Transmembrane helix</keyword>
<keyword evidence="5 7" id="KW-0472">Membrane</keyword>
<evidence type="ECO:0000256" key="4">
    <source>
        <dbReference type="ARBA" id="ARBA00022989"/>
    </source>
</evidence>
<sequence>MAGIFGEDFILNLGFMQRAYFIGMLIAIMAPAIGVIVVLRRQSMIGDSLAHTSLAGVAFGLIAGINPIVGATLFSITAALGIEKIRRAFPRYAEVSIAVIMSTGIGLAGILSGYVKSGFSLSSYLFGSIIAISDFELCMIAVLSAVVIITFAVLFKELFFITFDEEAAKLAGVPVKIINFIFAVLTAVTIAVSSRIVGTLVISSLLVLPPASAMQIAKSFKQTIVYSLLYGVFSIVTGLTLSFYLDMVPGGTIVLISVICLVLTLVYKNLIKGLILKKTLNQGKLSI</sequence>
<feature type="transmembrane region" description="Helical" evidence="7">
    <location>
        <begin position="92"/>
        <end position="112"/>
    </location>
</feature>
<dbReference type="RefSeq" id="WP_069193942.1">
    <property type="nucleotide sequence ID" value="NZ_RLII01000002.1"/>
</dbReference>
<evidence type="ECO:0000256" key="6">
    <source>
        <dbReference type="RuleBase" id="RU003943"/>
    </source>
</evidence>
<proteinExistence type="inferred from homology"/>
<keyword evidence="3 6" id="KW-0812">Transmembrane</keyword>
<feature type="transmembrane region" description="Helical" evidence="7">
    <location>
        <begin position="124"/>
        <end position="155"/>
    </location>
</feature>
<dbReference type="GO" id="GO:0055085">
    <property type="term" value="P:transmembrane transport"/>
    <property type="evidence" value="ECO:0007669"/>
    <property type="project" value="InterPro"/>
</dbReference>
<evidence type="ECO:0000256" key="7">
    <source>
        <dbReference type="SAM" id="Phobius"/>
    </source>
</evidence>
<keyword evidence="6" id="KW-0813">Transport</keyword>